<evidence type="ECO:0000313" key="1">
    <source>
        <dbReference type="EMBL" id="QTH72547.1"/>
    </source>
</evidence>
<protein>
    <submittedName>
        <fullName evidence="1">Uncharacterized protein</fullName>
    </submittedName>
</protein>
<evidence type="ECO:0000313" key="2">
    <source>
        <dbReference type="Proteomes" id="UP000664904"/>
    </source>
</evidence>
<name>A0A975DJY5_9GAMM</name>
<accession>A0A975DJY5</accession>
<proteinExistence type="predicted"/>
<dbReference type="Proteomes" id="UP000664904">
    <property type="component" value="Chromosome"/>
</dbReference>
<gene>
    <name evidence="1" type="ORF">J5O05_07015</name>
</gene>
<organism evidence="1 2">
    <name type="scientific">Pseudoalteromonas xiamenensis</name>
    <dbReference type="NCBI Taxonomy" id="882626"/>
    <lineage>
        <taxon>Bacteria</taxon>
        <taxon>Pseudomonadati</taxon>
        <taxon>Pseudomonadota</taxon>
        <taxon>Gammaproteobacteria</taxon>
        <taxon>Alteromonadales</taxon>
        <taxon>Pseudoalteromonadaceae</taxon>
        <taxon>Pseudoalteromonas</taxon>
    </lineage>
</organism>
<keyword evidence="2" id="KW-1185">Reference proteome</keyword>
<reference evidence="1" key="1">
    <citation type="submission" date="2021-03" db="EMBL/GenBank/DDBJ databases">
        <title>Complete Genome of Pseudoalteromonas xiamenensis STKMTI.2, a new potential marine bacterium producing anti-Vibrio compounds.</title>
        <authorList>
            <person name="Handayani D.P."/>
            <person name="Isnansetyo A."/>
            <person name="Istiqomah I."/>
            <person name="Jumina J."/>
        </authorList>
    </citation>
    <scope>NUCLEOTIDE SEQUENCE</scope>
    <source>
        <strain evidence="1">STKMTI.2</strain>
    </source>
</reference>
<dbReference type="AlphaFoldDB" id="A0A975DJY5"/>
<dbReference type="KEGG" id="pxi:J5O05_07015"/>
<dbReference type="EMBL" id="CP072133">
    <property type="protein sequence ID" value="QTH72547.1"/>
    <property type="molecule type" value="Genomic_DNA"/>
</dbReference>
<dbReference type="RefSeq" id="WP_208844171.1">
    <property type="nucleotide sequence ID" value="NZ_CP072133.1"/>
</dbReference>
<sequence>MKKISKIYILHDFDGRPYYKAVEKSHDIQYLNTRPFRFAIRDLVKNKKLTKDTINSLLFLFKMPFLGGENIILAMAPFNFRVIFYGMLSYRNRVHYHTSWPFWHGHVPFEYPRPVRKLLQKIWMNLLNSFESRIAVTAGASKFTK</sequence>